<feature type="coiled-coil region" evidence="1">
    <location>
        <begin position="19"/>
        <end position="46"/>
    </location>
</feature>
<dbReference type="Gene3D" id="1.10.287.1060">
    <property type="entry name" value="ESAT-6-like"/>
    <property type="match status" value="1"/>
</dbReference>
<evidence type="ECO:0000313" key="3">
    <source>
        <dbReference type="Proteomes" id="UP001356080"/>
    </source>
</evidence>
<comment type="caution">
    <text evidence="2">The sequence shown here is derived from an EMBL/GenBank/DDBJ whole genome shotgun (WGS) entry which is preliminary data.</text>
</comment>
<dbReference type="Proteomes" id="UP001356080">
    <property type="component" value="Unassembled WGS sequence"/>
</dbReference>
<accession>A0ABU7VEZ1</accession>
<dbReference type="EMBL" id="JAZHPM010000014">
    <property type="protein sequence ID" value="MEF2292234.1"/>
    <property type="molecule type" value="Genomic_DNA"/>
</dbReference>
<sequence length="138" mass="16015">MSTSLSLLREQRRTVLLGMNNARNEISVLQDKVSRLQEASNTLETNITHLRTTKKSIDQLEEDGRRWRGNNKDTYDNKYSLYRDSIQQYLSKSMDAKETIDSDIRRYEANQASYAAGLNNLQSSLHSLESQIRAKERE</sequence>
<organism evidence="2 3">
    <name type="scientific">Virgibacillus dokdonensis</name>
    <dbReference type="NCBI Taxonomy" id="302167"/>
    <lineage>
        <taxon>Bacteria</taxon>
        <taxon>Bacillati</taxon>
        <taxon>Bacillota</taxon>
        <taxon>Bacilli</taxon>
        <taxon>Bacillales</taxon>
        <taxon>Bacillaceae</taxon>
        <taxon>Virgibacillus</taxon>
    </lineage>
</organism>
<evidence type="ECO:0000256" key="1">
    <source>
        <dbReference type="SAM" id="Coils"/>
    </source>
</evidence>
<keyword evidence="3" id="KW-1185">Reference proteome</keyword>
<dbReference type="Pfam" id="PF16888">
    <property type="entry name" value="YwqH-like"/>
    <property type="match status" value="1"/>
</dbReference>
<evidence type="ECO:0000313" key="2">
    <source>
        <dbReference type="EMBL" id="MEF2292234.1"/>
    </source>
</evidence>
<protein>
    <submittedName>
        <fullName evidence="2">DUF5082 family protein</fullName>
    </submittedName>
</protein>
<dbReference type="RefSeq" id="WP_121640027.1">
    <property type="nucleotide sequence ID" value="NZ_JAZHPM010000014.1"/>
</dbReference>
<dbReference type="InterPro" id="IPR031681">
    <property type="entry name" value="YwqH-like"/>
</dbReference>
<proteinExistence type="predicted"/>
<keyword evidence="1" id="KW-0175">Coiled coil</keyword>
<gene>
    <name evidence="2" type="ORF">V2W34_09495</name>
</gene>
<name>A0ABU7VEZ1_9BACI</name>
<reference evidence="2 3" key="1">
    <citation type="submission" date="2024-01" db="EMBL/GenBank/DDBJ databases">
        <title>Survival strategy associated with biotechnological potential of Virgibacillus dokdonensis T4.6 isolated from salt-fermented shrimp paste.</title>
        <authorList>
            <person name="Doan T.V."/>
            <person name="Quach N.T."/>
            <person name="Phi Q.-T."/>
        </authorList>
    </citation>
    <scope>NUCLEOTIDE SEQUENCE [LARGE SCALE GENOMIC DNA]</scope>
    <source>
        <strain evidence="2 3">T4.6</strain>
    </source>
</reference>